<evidence type="ECO:0000313" key="3">
    <source>
        <dbReference type="EMBL" id="CUQ29171.1"/>
    </source>
</evidence>
<gene>
    <name evidence="3" type="primary">RadC</name>
    <name evidence="3" type="ORF">ERS852480_05352</name>
</gene>
<dbReference type="Pfam" id="PF06114">
    <property type="entry name" value="Peptidase_M78"/>
    <property type="match status" value="1"/>
</dbReference>
<sequence length="262" mass="29659">MAEKKGQTDRVKELTDRLEAGIKEVFASGHYREYLSAVHKFHSYSYNNSMLILMQKPEASYVAGFKTWETLGRHVKKGEKGITILAPCPYKSVNYVDVLDPNTGQVKRDEQGKVMKERKEISRASFKAISIFDIYQTEGEPLPELAKELQGEISNYKVLMDSIRDVAPVPIRFDTWNVTKKGYYDLVTQEIVIKSGMSELQTVKTAIHETAHSILHKDKTHTKDSKTMEVEAESVAFVVCQYLGLDTSDYSFGYLASTALPK</sequence>
<dbReference type="GO" id="GO:0003697">
    <property type="term" value="F:single-stranded DNA binding"/>
    <property type="evidence" value="ECO:0007669"/>
    <property type="project" value="InterPro"/>
</dbReference>
<protein>
    <submittedName>
        <fullName evidence="3">DNA repair protein</fullName>
    </submittedName>
</protein>
<feature type="domain" description="N-terminal" evidence="2">
    <location>
        <begin position="12"/>
        <end position="114"/>
    </location>
</feature>
<evidence type="ECO:0000259" key="1">
    <source>
        <dbReference type="Pfam" id="PF06114"/>
    </source>
</evidence>
<dbReference type="InterPro" id="IPR013610">
    <property type="entry name" value="ArdC_N"/>
</dbReference>
<dbReference type="EMBL" id="CZAB01000161">
    <property type="protein sequence ID" value="CUQ29171.1"/>
    <property type="molecule type" value="Genomic_DNA"/>
</dbReference>
<name>A0A174V7P1_9FIRM</name>
<proteinExistence type="predicted"/>
<dbReference type="Pfam" id="PF08401">
    <property type="entry name" value="ArdcN"/>
    <property type="match status" value="1"/>
</dbReference>
<organism evidence="3 4">
    <name type="scientific">Enterocloster clostridioformis</name>
    <dbReference type="NCBI Taxonomy" id="1531"/>
    <lineage>
        <taxon>Bacteria</taxon>
        <taxon>Bacillati</taxon>
        <taxon>Bacillota</taxon>
        <taxon>Clostridia</taxon>
        <taxon>Lachnospirales</taxon>
        <taxon>Lachnospiraceae</taxon>
        <taxon>Enterocloster</taxon>
    </lineage>
</organism>
<dbReference type="Proteomes" id="UP000095512">
    <property type="component" value="Unassembled WGS sequence"/>
</dbReference>
<dbReference type="InterPro" id="IPR010359">
    <property type="entry name" value="IrrE_HExxH"/>
</dbReference>
<evidence type="ECO:0000259" key="2">
    <source>
        <dbReference type="Pfam" id="PF08401"/>
    </source>
</evidence>
<accession>A0A174V7P1</accession>
<dbReference type="RefSeq" id="WP_057573256.1">
    <property type="nucleotide sequence ID" value="NZ_CZAB01000161.1"/>
</dbReference>
<evidence type="ECO:0000313" key="4">
    <source>
        <dbReference type="Proteomes" id="UP000095512"/>
    </source>
</evidence>
<reference evidence="3 4" key="1">
    <citation type="submission" date="2015-09" db="EMBL/GenBank/DDBJ databases">
        <authorList>
            <consortium name="Pathogen Informatics"/>
        </authorList>
    </citation>
    <scope>NUCLEOTIDE SEQUENCE [LARGE SCALE GENOMIC DNA]</scope>
    <source>
        <strain evidence="3 4">2789STDY5834865</strain>
    </source>
</reference>
<dbReference type="AlphaFoldDB" id="A0A174V7P1"/>
<feature type="domain" description="IrrE N-terminal-like" evidence="1">
    <location>
        <begin position="172"/>
        <end position="237"/>
    </location>
</feature>